<name>A0A3E1BFF4_RHILT</name>
<dbReference type="Gene3D" id="1.10.30.50">
    <property type="match status" value="1"/>
</dbReference>
<evidence type="ECO:0008006" key="3">
    <source>
        <dbReference type="Google" id="ProtNLM"/>
    </source>
</evidence>
<sequence length="244" mass="26564">MRPVRRDVSPQVGDFYPYGDARNHLRGRIGCYCSFCERRVDPNLAVEHIQAKAIPAYARLEGRWTNFLVACVNCNSSKGSKDFALADVLLPDRDNTFLAFDYTDDGKVAVRPGLTAPQAAAATATLALVGLEKTVTPFMDRNEILVVTDRISKRQEVWGQALVARKNFLKNPADADLLEMISNNATSAGCFSIWMKVFEHEPVVLARLINDHPGTALSGCFDLATGGAISPHPNGDGLADGSKI</sequence>
<dbReference type="Proteomes" id="UP000256748">
    <property type="component" value="Unassembled WGS sequence"/>
</dbReference>
<protein>
    <recommendedName>
        <fullName evidence="3">HNH endonuclease</fullName>
    </recommendedName>
</protein>
<reference evidence="1 2" key="1">
    <citation type="submission" date="2017-03" db="EMBL/GenBank/DDBJ databases">
        <title>Genome analysis of Rhizobial strains effectives or ineffectives for nitrogen fixation isolated from bean seeds.</title>
        <authorList>
            <person name="Peralta H."/>
            <person name="Aguilar-Vera A."/>
            <person name="Mora Y."/>
            <person name="Vargas-Lagunas C."/>
            <person name="Girard L."/>
            <person name="Mora J."/>
        </authorList>
    </citation>
    <scope>NUCLEOTIDE SEQUENCE [LARGE SCALE GENOMIC DNA]</scope>
    <source>
        <strain evidence="1 2">CCGM5</strain>
    </source>
</reference>
<evidence type="ECO:0000313" key="2">
    <source>
        <dbReference type="Proteomes" id="UP000256748"/>
    </source>
</evidence>
<comment type="caution">
    <text evidence="1">The sequence shown here is derived from an EMBL/GenBank/DDBJ whole genome shotgun (WGS) entry which is preliminary data.</text>
</comment>
<gene>
    <name evidence="1" type="ORF">B5K10_17545</name>
</gene>
<proteinExistence type="predicted"/>
<dbReference type="AlphaFoldDB" id="A0A3E1BFF4"/>
<organism evidence="1 2">
    <name type="scientific">Rhizobium leguminosarum bv. trifolii</name>
    <dbReference type="NCBI Taxonomy" id="386"/>
    <lineage>
        <taxon>Bacteria</taxon>
        <taxon>Pseudomonadati</taxon>
        <taxon>Pseudomonadota</taxon>
        <taxon>Alphaproteobacteria</taxon>
        <taxon>Hyphomicrobiales</taxon>
        <taxon>Rhizobiaceae</taxon>
        <taxon>Rhizobium/Agrobacterium group</taxon>
        <taxon>Rhizobium</taxon>
    </lineage>
</organism>
<dbReference type="EMBL" id="NAOO01000019">
    <property type="protein sequence ID" value="RFB91117.1"/>
    <property type="molecule type" value="Genomic_DNA"/>
</dbReference>
<accession>A0A3E1BFF4</accession>
<evidence type="ECO:0000313" key="1">
    <source>
        <dbReference type="EMBL" id="RFB91117.1"/>
    </source>
</evidence>